<accession>A0A1F4W0S1</accession>
<proteinExistence type="predicted"/>
<evidence type="ECO:0000313" key="1">
    <source>
        <dbReference type="EMBL" id="OGC62935.1"/>
    </source>
</evidence>
<comment type="caution">
    <text evidence="1">The sequence shown here is derived from an EMBL/GenBank/DDBJ whole genome shotgun (WGS) entry which is preliminary data.</text>
</comment>
<organism evidence="1 2">
    <name type="scientific">candidate division WWE3 bacterium RIFOXYA2_FULL_46_9</name>
    <dbReference type="NCBI Taxonomy" id="1802636"/>
    <lineage>
        <taxon>Bacteria</taxon>
        <taxon>Katanobacteria</taxon>
    </lineage>
</organism>
<name>A0A1F4W0S1_UNCKA</name>
<dbReference type="EMBL" id="MEVT01000011">
    <property type="protein sequence ID" value="OGC62935.1"/>
    <property type="molecule type" value="Genomic_DNA"/>
</dbReference>
<gene>
    <name evidence="1" type="ORF">A2264_03590</name>
</gene>
<dbReference type="AlphaFoldDB" id="A0A1F4W0S1"/>
<reference evidence="1 2" key="1">
    <citation type="journal article" date="2016" name="Nat. Commun.">
        <title>Thousands of microbial genomes shed light on interconnected biogeochemical processes in an aquifer system.</title>
        <authorList>
            <person name="Anantharaman K."/>
            <person name="Brown C.T."/>
            <person name="Hug L.A."/>
            <person name="Sharon I."/>
            <person name="Castelle C.J."/>
            <person name="Probst A.J."/>
            <person name="Thomas B.C."/>
            <person name="Singh A."/>
            <person name="Wilkins M.J."/>
            <person name="Karaoz U."/>
            <person name="Brodie E.L."/>
            <person name="Williams K.H."/>
            <person name="Hubbard S.S."/>
            <person name="Banfield J.F."/>
        </authorList>
    </citation>
    <scope>NUCLEOTIDE SEQUENCE [LARGE SCALE GENOMIC DNA]</scope>
</reference>
<protein>
    <submittedName>
        <fullName evidence="1">Uncharacterized protein</fullName>
    </submittedName>
</protein>
<sequence>MTLVNREGTKSIERLHFIGPKADKKKMYFENAAALVLKVRDDDGNVPVQVLVCTSERKLYPDFVLDVMVCADPSIAEGCFKVLFMDGKILL</sequence>
<evidence type="ECO:0000313" key="2">
    <source>
        <dbReference type="Proteomes" id="UP000176614"/>
    </source>
</evidence>
<dbReference type="Proteomes" id="UP000176614">
    <property type="component" value="Unassembled WGS sequence"/>
</dbReference>